<evidence type="ECO:0000313" key="2">
    <source>
        <dbReference type="Proteomes" id="UP000033636"/>
    </source>
</evidence>
<organism evidence="1 2">
    <name type="scientific">Thermoproteus sp. AZ2</name>
    <dbReference type="NCBI Taxonomy" id="1609232"/>
    <lineage>
        <taxon>Archaea</taxon>
        <taxon>Thermoproteota</taxon>
        <taxon>Thermoprotei</taxon>
        <taxon>Thermoproteales</taxon>
        <taxon>Thermoproteaceae</taxon>
        <taxon>Thermoproteus</taxon>
    </lineage>
</organism>
<sequence>MRVAVIGAGPAGLTAARGLDADVFEEHEEVGLPRHCTSLVSSTGAGAVGIPNGLVVRRYRLLTAASLSGRAVYFTLRNPVYLIDRPGLEQKLAEGVEGLKLGEQAVEVRGGYVRTRRGVYGPYDLVVIAEGSARRFSGRLERVVRLPGLQVDARIPGRPVDEMLVIYDKRISDEYFAWVVHIDGDVYRIGLADSGAVPQKLAKLLKALRAEPVGRPFGGGVLAGPPHGRVVGPGYALVGDAAGLTKPLSGGGIVLAMRSGEALNEALRKGEPQLYEGATKALRARLRLAHRAYWLMYRRGLVHKALEIYNGQHFVAVDYDDHLKTLAVAAATTAKSLKALAEALRLLL</sequence>
<accession>A0ACC6V099</accession>
<gene>
    <name evidence="1" type="ORF">TU35_003325</name>
</gene>
<reference evidence="1" key="1">
    <citation type="submission" date="2024-07" db="EMBL/GenBank/DDBJ databases">
        <title>Metagenome and Metagenome-Assembled Genomes of Archaea from a hot spring from the geothermal field of Los Azufres, Mexico.</title>
        <authorList>
            <person name="Marin-Paredes R."/>
            <person name="Martinez-Romero E."/>
            <person name="Servin-Garciduenas L.E."/>
        </authorList>
    </citation>
    <scope>NUCLEOTIDE SEQUENCE</scope>
</reference>
<protein>
    <submittedName>
        <fullName evidence="1">NAD(P)/FAD-dependent oxidoreductase</fullName>
    </submittedName>
</protein>
<evidence type="ECO:0000313" key="1">
    <source>
        <dbReference type="EMBL" id="MFB6490273.1"/>
    </source>
</evidence>
<proteinExistence type="predicted"/>
<comment type="caution">
    <text evidence="1">The sequence shown here is derived from an EMBL/GenBank/DDBJ whole genome shotgun (WGS) entry which is preliminary data.</text>
</comment>
<name>A0ACC6V099_9CREN</name>
<dbReference type="Proteomes" id="UP000033636">
    <property type="component" value="Unassembled WGS sequence"/>
</dbReference>
<dbReference type="EMBL" id="JZWT02000006">
    <property type="protein sequence ID" value="MFB6490273.1"/>
    <property type="molecule type" value="Genomic_DNA"/>
</dbReference>